<dbReference type="InterPro" id="IPR010775">
    <property type="entry name" value="DUF1365"/>
</dbReference>
<evidence type="ECO:0000313" key="1">
    <source>
        <dbReference type="EMBL" id="TQJ01906.1"/>
    </source>
</evidence>
<comment type="caution">
    <text evidence="1">The sequence shown here is derived from an EMBL/GenBank/DDBJ whole genome shotgun (WGS) entry which is preliminary data.</text>
</comment>
<accession>A0A542DFR3</accession>
<dbReference type="PANTHER" id="PTHR33973">
    <property type="entry name" value="OS07G0153300 PROTEIN"/>
    <property type="match status" value="1"/>
</dbReference>
<organism evidence="1 2">
    <name type="scientific">Amycolatopsis cihanbeyliensis</name>
    <dbReference type="NCBI Taxonomy" id="1128664"/>
    <lineage>
        <taxon>Bacteria</taxon>
        <taxon>Bacillati</taxon>
        <taxon>Actinomycetota</taxon>
        <taxon>Actinomycetes</taxon>
        <taxon>Pseudonocardiales</taxon>
        <taxon>Pseudonocardiaceae</taxon>
        <taxon>Amycolatopsis</taxon>
    </lineage>
</organism>
<dbReference type="EMBL" id="VFML01000001">
    <property type="protein sequence ID" value="TQJ01906.1"/>
    <property type="molecule type" value="Genomic_DNA"/>
</dbReference>
<evidence type="ECO:0008006" key="3">
    <source>
        <dbReference type="Google" id="ProtNLM"/>
    </source>
</evidence>
<sequence length="242" mass="27215">MTVPCVYETTVGHVRAVDPPSTFASRMYLWLVDLDDLPRLPLPLRPLASFDPRDHFAAEDPRGIREKLDAWLATRGVDLCGGRVLMLGQARTFGYTFNPITLYWCHLPGGEPHCVVAEVHNTYGGRHAYLLWPDSTDSAEVGKEFAVSPFLGPDLEYRTHLPRPDSLLSTTVRVCHERGAALTVTVRGVRRAPHARFLMRTLLSRPLEPLRVAWLIRWHGFGLLRRGAPRFHPGEPLGELNA</sequence>
<protein>
    <recommendedName>
        <fullName evidence="3">DUF1365 family protein</fullName>
    </recommendedName>
</protein>
<dbReference type="Pfam" id="PF07103">
    <property type="entry name" value="DUF1365"/>
    <property type="match status" value="1"/>
</dbReference>
<name>A0A542DFR3_AMYCI</name>
<reference evidence="1 2" key="1">
    <citation type="submission" date="2019-06" db="EMBL/GenBank/DDBJ databases">
        <title>Sequencing the genomes of 1000 actinobacteria strains.</title>
        <authorList>
            <person name="Klenk H.-P."/>
        </authorList>
    </citation>
    <scope>NUCLEOTIDE SEQUENCE [LARGE SCALE GENOMIC DNA]</scope>
    <source>
        <strain evidence="1 2">DSM 45679</strain>
    </source>
</reference>
<keyword evidence="2" id="KW-1185">Reference proteome</keyword>
<dbReference type="Proteomes" id="UP000320876">
    <property type="component" value="Unassembled WGS sequence"/>
</dbReference>
<proteinExistence type="predicted"/>
<dbReference type="PANTHER" id="PTHR33973:SF4">
    <property type="entry name" value="OS07G0153300 PROTEIN"/>
    <property type="match status" value="1"/>
</dbReference>
<evidence type="ECO:0000313" key="2">
    <source>
        <dbReference type="Proteomes" id="UP000320876"/>
    </source>
</evidence>
<dbReference type="AlphaFoldDB" id="A0A542DFR3"/>
<gene>
    <name evidence="1" type="ORF">FB471_1622</name>
</gene>